<feature type="region of interest" description="Disordered" evidence="2">
    <location>
        <begin position="97"/>
        <end position="190"/>
    </location>
</feature>
<keyword evidence="3" id="KW-0812">Transmembrane</keyword>
<feature type="compositionally biased region" description="Polar residues" evidence="2">
    <location>
        <begin position="204"/>
        <end position="233"/>
    </location>
</feature>
<name>A0AAW0WD12_CHEQU</name>
<evidence type="ECO:0000256" key="4">
    <source>
        <dbReference type="SAM" id="SignalP"/>
    </source>
</evidence>
<feature type="disulfide bond" evidence="1">
    <location>
        <begin position="48"/>
        <end position="66"/>
    </location>
</feature>
<organism evidence="6 7">
    <name type="scientific">Cherax quadricarinatus</name>
    <name type="common">Australian red claw crayfish</name>
    <dbReference type="NCBI Taxonomy" id="27406"/>
    <lineage>
        <taxon>Eukaryota</taxon>
        <taxon>Metazoa</taxon>
        <taxon>Ecdysozoa</taxon>
        <taxon>Arthropoda</taxon>
        <taxon>Crustacea</taxon>
        <taxon>Multicrustacea</taxon>
        <taxon>Malacostraca</taxon>
        <taxon>Eumalacostraca</taxon>
        <taxon>Eucarida</taxon>
        <taxon>Decapoda</taxon>
        <taxon>Pleocyemata</taxon>
        <taxon>Astacidea</taxon>
        <taxon>Parastacoidea</taxon>
        <taxon>Parastacidae</taxon>
        <taxon>Cherax</taxon>
    </lineage>
</organism>
<evidence type="ECO:0000256" key="3">
    <source>
        <dbReference type="SAM" id="Phobius"/>
    </source>
</evidence>
<keyword evidence="4" id="KW-0732">Signal</keyword>
<dbReference type="PROSITE" id="PS50050">
    <property type="entry name" value="TNFR_NGFR_2"/>
    <property type="match status" value="1"/>
</dbReference>
<feature type="compositionally biased region" description="Basic and acidic residues" evidence="2">
    <location>
        <begin position="154"/>
        <end position="167"/>
    </location>
</feature>
<dbReference type="PROSITE" id="PS51257">
    <property type="entry name" value="PROKAR_LIPOPROTEIN"/>
    <property type="match status" value="1"/>
</dbReference>
<feature type="non-terminal residue" evidence="6">
    <location>
        <position position="471"/>
    </location>
</feature>
<comment type="caution">
    <text evidence="6">The sequence shown here is derived from an EMBL/GenBank/DDBJ whole genome shotgun (WGS) entry which is preliminary data.</text>
</comment>
<dbReference type="Proteomes" id="UP001445076">
    <property type="component" value="Unassembled WGS sequence"/>
</dbReference>
<comment type="caution">
    <text evidence="1">Lacks conserved residue(s) required for the propagation of feature annotation.</text>
</comment>
<keyword evidence="3" id="KW-1133">Transmembrane helix</keyword>
<dbReference type="InterPro" id="IPR001368">
    <property type="entry name" value="TNFR/NGFR_Cys_rich_reg"/>
</dbReference>
<feature type="repeat" description="TNFR-Cys" evidence="1">
    <location>
        <begin position="27"/>
        <end position="66"/>
    </location>
</feature>
<protein>
    <recommendedName>
        <fullName evidence="5">TNFR-Cys domain-containing protein</fullName>
    </recommendedName>
</protein>
<dbReference type="AlphaFoldDB" id="A0AAW0WD12"/>
<feature type="disulfide bond" evidence="1">
    <location>
        <begin position="45"/>
        <end position="58"/>
    </location>
</feature>
<keyword evidence="7" id="KW-1185">Reference proteome</keyword>
<dbReference type="SMART" id="SM00208">
    <property type="entry name" value="TNFR"/>
    <property type="match status" value="1"/>
</dbReference>
<proteinExistence type="predicted"/>
<feature type="transmembrane region" description="Helical" evidence="3">
    <location>
        <begin position="267"/>
        <end position="290"/>
    </location>
</feature>
<gene>
    <name evidence="6" type="ORF">OTU49_010643</name>
</gene>
<feature type="region of interest" description="Disordered" evidence="2">
    <location>
        <begin position="204"/>
        <end position="258"/>
    </location>
</feature>
<feature type="compositionally biased region" description="Basic and acidic residues" evidence="2">
    <location>
        <begin position="236"/>
        <end position="258"/>
    </location>
</feature>
<evidence type="ECO:0000256" key="2">
    <source>
        <dbReference type="SAM" id="MobiDB-lite"/>
    </source>
</evidence>
<feature type="domain" description="TNFR-Cys" evidence="5">
    <location>
        <begin position="27"/>
        <end position="66"/>
    </location>
</feature>
<dbReference type="EMBL" id="JARKIK010000082">
    <property type="protein sequence ID" value="KAK8725604.1"/>
    <property type="molecule type" value="Genomic_DNA"/>
</dbReference>
<feature type="chain" id="PRO_5043564645" description="TNFR-Cys domain-containing protein" evidence="4">
    <location>
        <begin position="25"/>
        <end position="471"/>
    </location>
</feature>
<feature type="signal peptide" evidence="4">
    <location>
        <begin position="1"/>
        <end position="24"/>
    </location>
</feature>
<evidence type="ECO:0000313" key="6">
    <source>
        <dbReference type="EMBL" id="KAK8725604.1"/>
    </source>
</evidence>
<keyword evidence="1" id="KW-1015">Disulfide bond</keyword>
<evidence type="ECO:0000313" key="7">
    <source>
        <dbReference type="Proteomes" id="UP001445076"/>
    </source>
</evidence>
<accession>A0AAW0WD12</accession>
<feature type="compositionally biased region" description="Basic residues" evidence="2">
    <location>
        <begin position="139"/>
        <end position="153"/>
    </location>
</feature>
<reference evidence="6 7" key="1">
    <citation type="journal article" date="2024" name="BMC Genomics">
        <title>Genome assembly of redclaw crayfish (Cherax quadricarinatus) provides insights into its immune adaptation and hypoxia tolerance.</title>
        <authorList>
            <person name="Liu Z."/>
            <person name="Zheng J."/>
            <person name="Li H."/>
            <person name="Fang K."/>
            <person name="Wang S."/>
            <person name="He J."/>
            <person name="Zhou D."/>
            <person name="Weng S."/>
            <person name="Chi M."/>
            <person name="Gu Z."/>
            <person name="He J."/>
            <person name="Li F."/>
            <person name="Wang M."/>
        </authorList>
    </citation>
    <scope>NUCLEOTIDE SEQUENCE [LARGE SCALE GENOMIC DNA]</scope>
    <source>
        <strain evidence="6">ZL_2023a</strain>
    </source>
</reference>
<sequence>MVGRGWWLLVWTVYAAWTVYMVHGGLSCQQGQEFYNSEQGHCVPCTRCNGSLVVVVPCYVYRDAVCAPAAQFLPTWSRLTQPQAPITLSTPTAIQNQTEEDNGHGKQTSEFSSDKNKQSKNHRKVSGHQQGKSGANKAPFHKSIHNKKNHRKLHNENDSEKTRNVESRHHHRHRHSGERTGFRAQNKSLIVDRDESVMSGVYVSQKSGASESVNENRSISESVNVTRESSGNGKVSVEEDASHGANSDKDETRDSHEPHTADWQTTFFLAIVIVISICVIALTIIVFSHLRNVINRRKLKRECDTVPEENSGELTVMEHLLPSLPAASTNRPNVATNRAGVTYVRPSAMSVPLSFTTTASGVIVLDSEHTSGHVYPPIPFTMDRLLEQRRVLGPSSSVDTNLYIESWQQQDSQPAVQHPPSISTFTTGPRTFLRGSVSACPSPVPVRTYRLGPASASASPIFPIRGLGSTR</sequence>
<evidence type="ECO:0000259" key="5">
    <source>
        <dbReference type="PROSITE" id="PS50050"/>
    </source>
</evidence>
<evidence type="ECO:0000256" key="1">
    <source>
        <dbReference type="PROSITE-ProRule" id="PRU00206"/>
    </source>
</evidence>
<dbReference type="PROSITE" id="PS00652">
    <property type="entry name" value="TNFR_NGFR_1"/>
    <property type="match status" value="1"/>
</dbReference>
<keyword evidence="3" id="KW-0472">Membrane</keyword>